<reference evidence="7" key="1">
    <citation type="journal article" date="2019" name="Int. J. Syst. Evol. Microbiol.">
        <title>The Global Catalogue of Microorganisms (GCM) 10K type strain sequencing project: providing services to taxonomists for standard genome sequencing and annotation.</title>
        <authorList>
            <consortium name="The Broad Institute Genomics Platform"/>
            <consortium name="The Broad Institute Genome Sequencing Center for Infectious Disease"/>
            <person name="Wu L."/>
            <person name="Ma J."/>
        </authorList>
    </citation>
    <scope>NUCLEOTIDE SEQUENCE [LARGE SCALE GENOMIC DNA]</scope>
    <source>
        <strain evidence="7">CCUG 48884</strain>
    </source>
</reference>
<dbReference type="PANTHER" id="PTHR30546:SF23">
    <property type="entry name" value="FLAVOPROTEIN-LIKE PROTEIN YCP4-RELATED"/>
    <property type="match status" value="1"/>
</dbReference>
<keyword evidence="7" id="KW-1185">Reference proteome</keyword>
<evidence type="ECO:0000256" key="4">
    <source>
        <dbReference type="ARBA" id="ARBA00029652"/>
    </source>
</evidence>
<comment type="cofactor">
    <cofactor evidence="1">
        <name>FMN</name>
        <dbReference type="ChEBI" id="CHEBI:58210"/>
    </cofactor>
</comment>
<dbReference type="PROSITE" id="PS00201">
    <property type="entry name" value="FLAVODOXIN"/>
    <property type="match status" value="1"/>
</dbReference>
<dbReference type="InterPro" id="IPR029039">
    <property type="entry name" value="Flavoprotein-like_sf"/>
</dbReference>
<organism evidence="6 7">
    <name type="scientific">Thauera mechernichensis</name>
    <dbReference type="NCBI Taxonomy" id="82788"/>
    <lineage>
        <taxon>Bacteria</taxon>
        <taxon>Pseudomonadati</taxon>
        <taxon>Pseudomonadota</taxon>
        <taxon>Betaproteobacteria</taxon>
        <taxon>Rhodocyclales</taxon>
        <taxon>Zoogloeaceae</taxon>
        <taxon>Thauera</taxon>
    </lineage>
</organism>
<evidence type="ECO:0000313" key="6">
    <source>
        <dbReference type="EMBL" id="MFD1263439.1"/>
    </source>
</evidence>
<name>A0ABW3WD78_9RHOO</name>
<dbReference type="Proteomes" id="UP001597158">
    <property type="component" value="Unassembled WGS sequence"/>
</dbReference>
<dbReference type="InterPro" id="IPR005025">
    <property type="entry name" value="FMN_Rdtase-like_dom"/>
</dbReference>
<evidence type="ECO:0000259" key="5">
    <source>
        <dbReference type="PROSITE" id="PS50902"/>
    </source>
</evidence>
<evidence type="ECO:0000256" key="1">
    <source>
        <dbReference type="ARBA" id="ARBA00001917"/>
    </source>
</evidence>
<keyword evidence="2" id="KW-0285">Flavoprotein</keyword>
<evidence type="ECO:0000256" key="3">
    <source>
        <dbReference type="ARBA" id="ARBA00022643"/>
    </source>
</evidence>
<dbReference type="InterPro" id="IPR008254">
    <property type="entry name" value="Flavodoxin/NO_synth"/>
</dbReference>
<evidence type="ECO:0000256" key="2">
    <source>
        <dbReference type="ARBA" id="ARBA00022630"/>
    </source>
</evidence>
<dbReference type="PANTHER" id="PTHR30546">
    <property type="entry name" value="FLAVODOXIN-RELATED PROTEIN WRBA-RELATED"/>
    <property type="match status" value="1"/>
</dbReference>
<keyword evidence="3" id="KW-0288">FMN</keyword>
<evidence type="ECO:0000313" key="7">
    <source>
        <dbReference type="Proteomes" id="UP001597158"/>
    </source>
</evidence>
<dbReference type="PROSITE" id="PS50902">
    <property type="entry name" value="FLAVODOXIN_LIKE"/>
    <property type="match status" value="1"/>
</dbReference>
<protein>
    <recommendedName>
        <fullName evidence="4">Flavoprotein WrbA</fullName>
    </recommendedName>
</protein>
<sequence>MTEHKHLLIVYHTQSGNTGQLAQAVLRGAGQVAEVDTVLMRAFDAGTEDLLRCDGLLLGTPENFGYMSGALKDFFDRTYYPCEGKLTGLPYAVFVSAGNDGTGAVREIGRIANGYGWKQVAEALIVRKSITPQALTDAEELGEAMAAGLSMGVF</sequence>
<gene>
    <name evidence="6" type="ORF">ACFQ4M_07560</name>
</gene>
<accession>A0ABW3WD78</accession>
<dbReference type="EMBL" id="JBHTMC010000013">
    <property type="protein sequence ID" value="MFD1263439.1"/>
    <property type="molecule type" value="Genomic_DNA"/>
</dbReference>
<dbReference type="InterPro" id="IPR001226">
    <property type="entry name" value="Flavodoxin_CS"/>
</dbReference>
<dbReference type="Pfam" id="PF03358">
    <property type="entry name" value="FMN_red"/>
    <property type="match status" value="1"/>
</dbReference>
<dbReference type="RefSeq" id="WP_277833171.1">
    <property type="nucleotide sequence ID" value="NZ_JARQZE010000007.1"/>
</dbReference>
<comment type="caution">
    <text evidence="6">The sequence shown here is derived from an EMBL/GenBank/DDBJ whole genome shotgun (WGS) entry which is preliminary data.</text>
</comment>
<proteinExistence type="predicted"/>
<feature type="domain" description="Flavodoxin-like" evidence="5">
    <location>
        <begin position="7"/>
        <end position="146"/>
    </location>
</feature>
<dbReference type="SUPFAM" id="SSF52218">
    <property type="entry name" value="Flavoproteins"/>
    <property type="match status" value="1"/>
</dbReference>
<dbReference type="Gene3D" id="3.40.50.360">
    <property type="match status" value="1"/>
</dbReference>